<dbReference type="InterPro" id="IPR029044">
    <property type="entry name" value="Nucleotide-diphossugar_trans"/>
</dbReference>
<dbReference type="Proteomes" id="UP000581447">
    <property type="component" value="Unassembled WGS sequence"/>
</dbReference>
<dbReference type="Gene3D" id="3.90.550.10">
    <property type="entry name" value="Spore Coat Polysaccharide Biosynthesis Protein SpsA, Chain A"/>
    <property type="match status" value="1"/>
</dbReference>
<dbReference type="EC" id="2.7.7.76" evidence="3"/>
<feature type="domain" description="MobA-like NTP transferase" evidence="2">
    <location>
        <begin position="9"/>
        <end position="164"/>
    </location>
</feature>
<sequence length="197" mass="20340">MQAKDVAIVLLAAGNARRFGSDKLMADFEGAPLGLRAAHALASVAAGGHFAVCQPDTPIAAHYKRLGFDIVDNPNPGIGLSGSLHLAVEAAMRTSAQALLIALADMPFVGAAHVEALIAACTDNVVASFDGHQPMPPAIFPRSHWPDLLATAGDAGARHILADAEKIAAPAGTLCDIDTADDLAASKVSFHRIDRPQ</sequence>
<keyword evidence="4" id="KW-1185">Reference proteome</keyword>
<dbReference type="AlphaFoldDB" id="A0A840B0H3"/>
<name>A0A840B0H3_9SPHN</name>
<protein>
    <submittedName>
        <fullName evidence="3">Molybdenum cofactor cytidylyltransferase</fullName>
        <ecNumber evidence="3">2.7.7.76</ecNumber>
    </submittedName>
</protein>
<dbReference type="CDD" id="cd04182">
    <property type="entry name" value="GT_2_like_f"/>
    <property type="match status" value="1"/>
</dbReference>
<keyword evidence="1" id="KW-0460">Magnesium</keyword>
<keyword evidence="3" id="KW-0808">Transferase</keyword>
<accession>A0A840B0H3</accession>
<dbReference type="SUPFAM" id="SSF53448">
    <property type="entry name" value="Nucleotide-diphospho-sugar transferases"/>
    <property type="match status" value="1"/>
</dbReference>
<dbReference type="PANTHER" id="PTHR43777">
    <property type="entry name" value="MOLYBDENUM COFACTOR CYTIDYLYLTRANSFERASE"/>
    <property type="match status" value="1"/>
</dbReference>
<reference evidence="3 4" key="1">
    <citation type="submission" date="2020-08" db="EMBL/GenBank/DDBJ databases">
        <title>Genomic Encyclopedia of Type Strains, Phase IV (KMG-IV): sequencing the most valuable type-strain genomes for metagenomic binning, comparative biology and taxonomic classification.</title>
        <authorList>
            <person name="Goeker M."/>
        </authorList>
    </citation>
    <scope>NUCLEOTIDE SEQUENCE [LARGE SCALE GENOMIC DNA]</scope>
    <source>
        <strain evidence="3 4">DSM 29050</strain>
    </source>
</reference>
<dbReference type="EMBL" id="JACIEA010000002">
    <property type="protein sequence ID" value="MBB3943411.1"/>
    <property type="molecule type" value="Genomic_DNA"/>
</dbReference>
<organism evidence="3 4">
    <name type="scientific">Sphingorhabdus rigui</name>
    <dbReference type="NCBI Taxonomy" id="1282858"/>
    <lineage>
        <taxon>Bacteria</taxon>
        <taxon>Pseudomonadati</taxon>
        <taxon>Pseudomonadota</taxon>
        <taxon>Alphaproteobacteria</taxon>
        <taxon>Sphingomonadales</taxon>
        <taxon>Sphingomonadaceae</taxon>
        <taxon>Sphingorhabdus</taxon>
    </lineage>
</organism>
<evidence type="ECO:0000259" key="2">
    <source>
        <dbReference type="Pfam" id="PF12804"/>
    </source>
</evidence>
<dbReference type="PANTHER" id="PTHR43777:SF1">
    <property type="entry name" value="MOLYBDENUM COFACTOR CYTIDYLYLTRANSFERASE"/>
    <property type="match status" value="1"/>
</dbReference>
<gene>
    <name evidence="3" type="ORF">GGR91_001669</name>
</gene>
<comment type="caution">
    <text evidence="3">The sequence shown here is derived from an EMBL/GenBank/DDBJ whole genome shotgun (WGS) entry which is preliminary data.</text>
</comment>
<dbReference type="InterPro" id="IPR025877">
    <property type="entry name" value="MobA-like_NTP_Trfase"/>
</dbReference>
<dbReference type="Pfam" id="PF12804">
    <property type="entry name" value="NTP_transf_3"/>
    <property type="match status" value="1"/>
</dbReference>
<dbReference type="RefSeq" id="WP_183941731.1">
    <property type="nucleotide sequence ID" value="NZ_BAABBG010000005.1"/>
</dbReference>
<evidence type="ECO:0000313" key="4">
    <source>
        <dbReference type="Proteomes" id="UP000581447"/>
    </source>
</evidence>
<dbReference type="GO" id="GO:0061602">
    <property type="term" value="F:molybdenum cofactor cytidylyltransferase activity"/>
    <property type="evidence" value="ECO:0007669"/>
    <property type="project" value="UniProtKB-EC"/>
</dbReference>
<keyword evidence="3" id="KW-0548">Nucleotidyltransferase</keyword>
<proteinExistence type="predicted"/>
<evidence type="ECO:0000313" key="3">
    <source>
        <dbReference type="EMBL" id="MBB3943411.1"/>
    </source>
</evidence>
<evidence type="ECO:0000256" key="1">
    <source>
        <dbReference type="ARBA" id="ARBA00022842"/>
    </source>
</evidence>